<dbReference type="GO" id="GO:0006260">
    <property type="term" value="P:DNA replication"/>
    <property type="evidence" value="ECO:0007669"/>
    <property type="project" value="InterPro"/>
</dbReference>
<comment type="subcellular location">
    <subcellularLocation>
        <location evidence="1">Nucleus</location>
    </subcellularLocation>
</comment>
<dbReference type="InterPro" id="IPR013970">
    <property type="entry name" value="Rfa2"/>
</dbReference>
<dbReference type="OrthoDB" id="188186at2759"/>
<keyword evidence="5" id="KW-1185">Reference proteome</keyword>
<evidence type="ECO:0000256" key="3">
    <source>
        <dbReference type="ARBA" id="ARBA00023242"/>
    </source>
</evidence>
<dbReference type="GO" id="GO:0006281">
    <property type="term" value="P:DNA repair"/>
    <property type="evidence" value="ECO:0007669"/>
    <property type="project" value="InterPro"/>
</dbReference>
<dbReference type="Proteomes" id="UP000054007">
    <property type="component" value="Unassembled WGS sequence"/>
</dbReference>
<reference evidence="4 5" key="1">
    <citation type="journal article" date="2015" name="Fungal Genet. Biol.">
        <title>Evolution of novel wood decay mechanisms in Agaricales revealed by the genome sequences of Fistulina hepatica and Cylindrobasidium torrendii.</title>
        <authorList>
            <person name="Floudas D."/>
            <person name="Held B.W."/>
            <person name="Riley R."/>
            <person name="Nagy L.G."/>
            <person name="Koehler G."/>
            <person name="Ransdell A.S."/>
            <person name="Younus H."/>
            <person name="Chow J."/>
            <person name="Chiniquy J."/>
            <person name="Lipzen A."/>
            <person name="Tritt A."/>
            <person name="Sun H."/>
            <person name="Haridas S."/>
            <person name="LaButti K."/>
            <person name="Ohm R.A."/>
            <person name="Kues U."/>
            <person name="Blanchette R.A."/>
            <person name="Grigoriev I.V."/>
            <person name="Minto R.E."/>
            <person name="Hibbett D.S."/>
        </authorList>
    </citation>
    <scope>NUCLEOTIDE SEQUENCE [LARGE SCALE GENOMIC DNA]</scope>
    <source>
        <strain evidence="4 5">FP15055 ss-10</strain>
    </source>
</reference>
<proteinExistence type="inferred from homology"/>
<dbReference type="InterPro" id="IPR012340">
    <property type="entry name" value="NA-bd_OB-fold"/>
</dbReference>
<dbReference type="GO" id="GO:0003677">
    <property type="term" value="F:DNA binding"/>
    <property type="evidence" value="ECO:0007669"/>
    <property type="project" value="InterPro"/>
</dbReference>
<dbReference type="Gene3D" id="2.40.50.140">
    <property type="entry name" value="Nucleic acid-binding proteins"/>
    <property type="match status" value="1"/>
</dbReference>
<evidence type="ECO:0000313" key="5">
    <source>
        <dbReference type="Proteomes" id="UP000054007"/>
    </source>
</evidence>
<comment type="similarity">
    <text evidence="2">Belongs to the replication factor A protein 3 family.</text>
</comment>
<dbReference type="SUPFAM" id="SSF50249">
    <property type="entry name" value="Nucleic acid-binding proteins"/>
    <property type="match status" value="1"/>
</dbReference>
<protein>
    <recommendedName>
        <fullName evidence="6">Replication factor A protein 3</fullName>
    </recommendedName>
</protein>
<gene>
    <name evidence="4" type="ORF">CYLTODRAFT_416673</name>
</gene>
<evidence type="ECO:0008006" key="6">
    <source>
        <dbReference type="Google" id="ProtNLM"/>
    </source>
</evidence>
<name>A0A0D7BSW1_9AGAR</name>
<dbReference type="EMBL" id="KN880434">
    <property type="protein sequence ID" value="KIY73643.1"/>
    <property type="molecule type" value="Genomic_DNA"/>
</dbReference>
<evidence type="ECO:0000256" key="1">
    <source>
        <dbReference type="ARBA" id="ARBA00004123"/>
    </source>
</evidence>
<evidence type="ECO:0000313" key="4">
    <source>
        <dbReference type="EMBL" id="KIY73643.1"/>
    </source>
</evidence>
<organism evidence="4 5">
    <name type="scientific">Cylindrobasidium torrendii FP15055 ss-10</name>
    <dbReference type="NCBI Taxonomy" id="1314674"/>
    <lineage>
        <taxon>Eukaryota</taxon>
        <taxon>Fungi</taxon>
        <taxon>Dikarya</taxon>
        <taxon>Basidiomycota</taxon>
        <taxon>Agaricomycotina</taxon>
        <taxon>Agaricomycetes</taxon>
        <taxon>Agaricomycetidae</taxon>
        <taxon>Agaricales</taxon>
        <taxon>Marasmiineae</taxon>
        <taxon>Physalacriaceae</taxon>
        <taxon>Cylindrobasidium</taxon>
    </lineage>
</organism>
<keyword evidence="3" id="KW-0539">Nucleus</keyword>
<dbReference type="GO" id="GO:0006310">
    <property type="term" value="P:DNA recombination"/>
    <property type="evidence" value="ECO:0007669"/>
    <property type="project" value="InterPro"/>
</dbReference>
<dbReference type="GO" id="GO:0031981">
    <property type="term" value="C:nuclear lumen"/>
    <property type="evidence" value="ECO:0007669"/>
    <property type="project" value="UniProtKB-ARBA"/>
</dbReference>
<dbReference type="STRING" id="1314674.A0A0D7BSW1"/>
<dbReference type="Pfam" id="PF08661">
    <property type="entry name" value="Rep_fac-A_3"/>
    <property type="match status" value="1"/>
</dbReference>
<accession>A0A0D7BSW1</accession>
<sequence>MTSPRVNGIIMQNHINSSVRLPCKILRMKDSMTAEVQTSDLQTVTVKFNSPGSMNMEDHLYCEVIGKVKDASTISLQNTLPMSLGQRTEPDWGVINKCIEISHDAKFHERLFCSPSDAS</sequence>
<dbReference type="AlphaFoldDB" id="A0A0D7BSW1"/>
<evidence type="ECO:0000256" key="2">
    <source>
        <dbReference type="ARBA" id="ARBA00009761"/>
    </source>
</evidence>